<evidence type="ECO:0000256" key="5">
    <source>
        <dbReference type="ARBA" id="ARBA00022842"/>
    </source>
</evidence>
<keyword evidence="14" id="KW-1185">Reference proteome</keyword>
<reference evidence="13 14" key="1">
    <citation type="submission" date="2018-08" db="EMBL/GenBank/DDBJ databases">
        <title>Henriciella mobilis sp. nov., isolated from seawater.</title>
        <authorList>
            <person name="Cheng H."/>
            <person name="Wu Y.-H."/>
            <person name="Xu X.-W."/>
            <person name="Guo L.-L."/>
        </authorList>
    </citation>
    <scope>NUCLEOTIDE SEQUENCE [LARGE SCALE GENOMIC DNA]</scope>
    <source>
        <strain evidence="13 14">CCUG66934</strain>
    </source>
</reference>
<accession>A0A399R8C8</accession>
<protein>
    <recommendedName>
        <fullName evidence="9">Octaprenyl diphosphate synthase</fullName>
        <ecNumber evidence="8">2.5.1.90</ecNumber>
    </recommendedName>
    <alternativeName>
        <fullName evidence="11">All-trans-octaprenyl-diphosphate synthase</fullName>
    </alternativeName>
    <alternativeName>
        <fullName evidence="10">Octaprenyl pyrophosphate synthase</fullName>
    </alternativeName>
</protein>
<dbReference type="AlphaFoldDB" id="A0A399R8C8"/>
<evidence type="ECO:0000256" key="12">
    <source>
        <dbReference type="RuleBase" id="RU004466"/>
    </source>
</evidence>
<evidence type="ECO:0000256" key="4">
    <source>
        <dbReference type="ARBA" id="ARBA00022723"/>
    </source>
</evidence>
<dbReference type="Pfam" id="PF00348">
    <property type="entry name" value="polyprenyl_synt"/>
    <property type="match status" value="1"/>
</dbReference>
<dbReference type="Proteomes" id="UP000265431">
    <property type="component" value="Unassembled WGS sequence"/>
</dbReference>
<evidence type="ECO:0000256" key="9">
    <source>
        <dbReference type="ARBA" id="ARBA00072473"/>
    </source>
</evidence>
<dbReference type="GO" id="GO:0008299">
    <property type="term" value="P:isoprenoid biosynthetic process"/>
    <property type="evidence" value="ECO:0007669"/>
    <property type="project" value="InterPro"/>
</dbReference>
<comment type="similarity">
    <text evidence="2 12">Belongs to the FPP/GGPP synthase family.</text>
</comment>
<dbReference type="CDD" id="cd00685">
    <property type="entry name" value="Trans_IPPS_HT"/>
    <property type="match status" value="1"/>
</dbReference>
<dbReference type="InterPro" id="IPR000092">
    <property type="entry name" value="Polyprenyl_synt"/>
</dbReference>
<evidence type="ECO:0000313" key="13">
    <source>
        <dbReference type="EMBL" id="RIJ25922.1"/>
    </source>
</evidence>
<dbReference type="PROSITE" id="PS00723">
    <property type="entry name" value="POLYPRENYL_SYNTHASE_1"/>
    <property type="match status" value="1"/>
</dbReference>
<evidence type="ECO:0000256" key="11">
    <source>
        <dbReference type="ARBA" id="ARBA00083124"/>
    </source>
</evidence>
<dbReference type="GO" id="GO:0046872">
    <property type="term" value="F:metal ion binding"/>
    <property type="evidence" value="ECO:0007669"/>
    <property type="project" value="UniProtKB-KW"/>
</dbReference>
<dbReference type="Gene3D" id="1.10.600.10">
    <property type="entry name" value="Farnesyl Diphosphate Synthase"/>
    <property type="match status" value="1"/>
</dbReference>
<dbReference type="SUPFAM" id="SSF48576">
    <property type="entry name" value="Terpenoid synthases"/>
    <property type="match status" value="1"/>
</dbReference>
<comment type="catalytic activity">
    <reaction evidence="6">
        <text>5 isopentenyl diphosphate + (2E,6E)-farnesyl diphosphate = all-trans-octaprenyl diphosphate + 5 diphosphate</text>
        <dbReference type="Rhea" id="RHEA:27798"/>
        <dbReference type="ChEBI" id="CHEBI:33019"/>
        <dbReference type="ChEBI" id="CHEBI:57711"/>
        <dbReference type="ChEBI" id="CHEBI:128769"/>
        <dbReference type="ChEBI" id="CHEBI:175763"/>
        <dbReference type="EC" id="2.5.1.90"/>
    </reaction>
</comment>
<gene>
    <name evidence="13" type="ORF">D1224_02055</name>
</gene>
<evidence type="ECO:0000256" key="1">
    <source>
        <dbReference type="ARBA" id="ARBA00001946"/>
    </source>
</evidence>
<evidence type="ECO:0000256" key="7">
    <source>
        <dbReference type="ARBA" id="ARBA00055029"/>
    </source>
</evidence>
<keyword evidence="4" id="KW-0479">Metal-binding</keyword>
<evidence type="ECO:0000256" key="8">
    <source>
        <dbReference type="ARBA" id="ARBA00066511"/>
    </source>
</evidence>
<dbReference type="PANTHER" id="PTHR12001:SF69">
    <property type="entry name" value="ALL TRANS-POLYPRENYL-DIPHOSPHATE SYNTHASE PDSS1"/>
    <property type="match status" value="1"/>
</dbReference>
<evidence type="ECO:0000256" key="2">
    <source>
        <dbReference type="ARBA" id="ARBA00006706"/>
    </source>
</evidence>
<dbReference type="PANTHER" id="PTHR12001">
    <property type="entry name" value="GERANYLGERANYL PYROPHOSPHATE SYNTHASE"/>
    <property type="match status" value="1"/>
</dbReference>
<evidence type="ECO:0000256" key="10">
    <source>
        <dbReference type="ARBA" id="ARBA00079637"/>
    </source>
</evidence>
<evidence type="ECO:0000256" key="3">
    <source>
        <dbReference type="ARBA" id="ARBA00022679"/>
    </source>
</evidence>
<dbReference type="InterPro" id="IPR033749">
    <property type="entry name" value="Polyprenyl_synt_CS"/>
</dbReference>
<proteinExistence type="inferred from homology"/>
<keyword evidence="5" id="KW-0460">Magnesium</keyword>
<evidence type="ECO:0000313" key="14">
    <source>
        <dbReference type="Proteomes" id="UP000265431"/>
    </source>
</evidence>
<comment type="cofactor">
    <cofactor evidence="1">
        <name>Mg(2+)</name>
        <dbReference type="ChEBI" id="CHEBI:18420"/>
    </cofactor>
</comment>
<name>A0A399R8C8_9PROT</name>
<sequence length="337" mass="35416">MSTPATARETSSRSSVVERLSAMLEQDLAAVETLLNAKAASPVDIIPAMSEHIVSAGGKRLRPMITLAAAQAVGTANPSTHSLAAAVEFIHTATLLHDDVIDESDLRRGKPAAKSIWGNSASILVGDFLFARAFTLMVETGSLEILDILSNASSVIAEGEVRQLAAQGKPDLPTEDYLAIIEAKTAALFEAAARAGAISGGGSDHAAALASYGKNLGLAFQIVDDVLDYGGTTSVIGKVVGDDFREGKITLPVIIARRRGRAEDQAFWARALDLDKQEEGDLARAIHLIRTTGAAEATIAEAEAYVGLAKSALSSLPDTPWRALLSELADFCIRRVS</sequence>
<dbReference type="FunFam" id="1.10.600.10:FF:000002">
    <property type="entry name" value="Octaprenyl diphosphate synthase"/>
    <property type="match status" value="1"/>
</dbReference>
<comment type="caution">
    <text evidence="13">The sequence shown here is derived from an EMBL/GenBank/DDBJ whole genome shotgun (WGS) entry which is preliminary data.</text>
</comment>
<dbReference type="EMBL" id="QWGB01000004">
    <property type="protein sequence ID" value="RIJ25922.1"/>
    <property type="molecule type" value="Genomic_DNA"/>
</dbReference>
<dbReference type="PROSITE" id="PS00444">
    <property type="entry name" value="POLYPRENYL_SYNTHASE_2"/>
    <property type="match status" value="1"/>
</dbReference>
<comment type="function">
    <text evidence="7">Supplies octaprenyl diphosphate, the precursor for the side chain of the isoprenoid quinones ubiquinone and menaquinone.</text>
</comment>
<dbReference type="GO" id="GO:0106350">
    <property type="term" value="F:all-trans-octaprenyl-diphosphate synthase activity"/>
    <property type="evidence" value="ECO:0007669"/>
    <property type="project" value="UniProtKB-EC"/>
</dbReference>
<dbReference type="InterPro" id="IPR008949">
    <property type="entry name" value="Isoprenoid_synthase_dom_sf"/>
</dbReference>
<organism evidence="13 14">
    <name type="scientific">Henriciella barbarensis</name>
    <dbReference type="NCBI Taxonomy" id="86342"/>
    <lineage>
        <taxon>Bacteria</taxon>
        <taxon>Pseudomonadati</taxon>
        <taxon>Pseudomonadota</taxon>
        <taxon>Alphaproteobacteria</taxon>
        <taxon>Hyphomonadales</taxon>
        <taxon>Hyphomonadaceae</taxon>
        <taxon>Henriciella</taxon>
    </lineage>
</organism>
<keyword evidence="3 12" id="KW-0808">Transferase</keyword>
<dbReference type="OrthoDB" id="9805316at2"/>
<dbReference type="SFLD" id="SFLDS00005">
    <property type="entry name" value="Isoprenoid_Synthase_Type_I"/>
    <property type="match status" value="1"/>
</dbReference>
<dbReference type="EC" id="2.5.1.90" evidence="8"/>
<evidence type="ECO:0000256" key="6">
    <source>
        <dbReference type="ARBA" id="ARBA00051506"/>
    </source>
</evidence>